<evidence type="ECO:0000256" key="3">
    <source>
        <dbReference type="ARBA" id="ARBA00022679"/>
    </source>
</evidence>
<dbReference type="PANTHER" id="PTHR42790:SF19">
    <property type="entry name" value="KYNURENINE_ALPHA-AMINOADIPATE AMINOTRANSFERASE, MITOCHONDRIAL"/>
    <property type="match status" value="1"/>
</dbReference>
<dbReference type="InterPro" id="IPR015424">
    <property type="entry name" value="PyrdxlP-dep_Trfase"/>
</dbReference>
<evidence type="ECO:0000256" key="4">
    <source>
        <dbReference type="ARBA" id="ARBA00022898"/>
    </source>
</evidence>
<sequence length="401" mass="42140">MSVDGSIRTARRLRGLRSSAIRDLLALTARPDVLSLAGGLPAPELLPTAEIADAAATVLRDPAAAQYAATSGRGDLRAVLAAREGERLGRAVHPDEVVVTHGSQQALSLLAQVLLDPGDTVIVEEPAYTGALQVFHAAEARVLPVPLDDDGMDTEALERLLAAGERPVLVHTVATFHNPRGVVLSAARRRHLAALADRYGFRVVEDDPYGELWFGQAPPAPVASWSDRVVRLSSASKTLAPALRVGWLHGDRRLCAAVELLKQGADLCGSSLTQAIAAALLADGPWYAGHLDRLRGTYGARATALSTALAAEFGDAVVSSAVRGGMFTWVRFAGELDTAELLPVAAEHGVAFVPGTAFAVSGDHGRTARLCFATAGEADLAEAARRLGRAVRALQHRTARA</sequence>
<dbReference type="RefSeq" id="WP_043801422.1">
    <property type="nucleotide sequence ID" value="NZ_BLAH01000094.1"/>
</dbReference>
<name>A0ABQ0YPW8_9NOCA</name>
<protein>
    <submittedName>
        <fullName evidence="6">Transcriptional regulator, GntR family domain</fullName>
        <ecNumber evidence="6">2.6.1.1</ecNumber>
    </submittedName>
</protein>
<reference evidence="6 7" key="1">
    <citation type="journal article" date="2018" name="Biodegradation">
        <title>1,4-Dioxane degradation characteristics of Rhodococcus aetherivorans JCM 14343.</title>
        <authorList>
            <person name="Inoue D."/>
            <person name="Tsunoda T."/>
            <person name="Yamamoto N."/>
            <person name="Ike M."/>
            <person name="Sei K."/>
        </authorList>
    </citation>
    <scope>NUCLEOTIDE SEQUENCE [LARGE SCALE GENOMIC DNA]</scope>
    <source>
        <strain evidence="6 7">JCM 14343</strain>
    </source>
</reference>
<proteinExistence type="predicted"/>
<keyword evidence="2 6" id="KW-0032">Aminotransferase</keyword>
<comment type="caution">
    <text evidence="6">The sequence shown here is derived from an EMBL/GenBank/DDBJ whole genome shotgun (WGS) entry which is preliminary data.</text>
</comment>
<feature type="domain" description="Aminotransferase class I/classII large" evidence="5">
    <location>
        <begin position="47"/>
        <end position="387"/>
    </location>
</feature>
<dbReference type="EMBL" id="BLAH01000094">
    <property type="protein sequence ID" value="GES38504.1"/>
    <property type="molecule type" value="Genomic_DNA"/>
</dbReference>
<keyword evidence="3 6" id="KW-0808">Transferase</keyword>
<evidence type="ECO:0000256" key="1">
    <source>
        <dbReference type="ARBA" id="ARBA00001933"/>
    </source>
</evidence>
<dbReference type="Pfam" id="PF00155">
    <property type="entry name" value="Aminotran_1_2"/>
    <property type="match status" value="1"/>
</dbReference>
<evidence type="ECO:0000313" key="7">
    <source>
        <dbReference type="Proteomes" id="UP000325466"/>
    </source>
</evidence>
<dbReference type="InterPro" id="IPR004839">
    <property type="entry name" value="Aminotransferase_I/II_large"/>
</dbReference>
<accession>A0ABQ0YPW8</accession>
<dbReference type="InterPro" id="IPR015422">
    <property type="entry name" value="PyrdxlP-dep_Trfase_small"/>
</dbReference>
<evidence type="ECO:0000313" key="6">
    <source>
        <dbReference type="EMBL" id="GES38504.1"/>
    </source>
</evidence>
<evidence type="ECO:0000259" key="5">
    <source>
        <dbReference type="Pfam" id="PF00155"/>
    </source>
</evidence>
<comment type="cofactor">
    <cofactor evidence="1">
        <name>pyridoxal 5'-phosphate</name>
        <dbReference type="ChEBI" id="CHEBI:597326"/>
    </cofactor>
</comment>
<organism evidence="6 7">
    <name type="scientific">Rhodococcus aetherivorans</name>
    <dbReference type="NCBI Taxonomy" id="191292"/>
    <lineage>
        <taxon>Bacteria</taxon>
        <taxon>Bacillati</taxon>
        <taxon>Actinomycetota</taxon>
        <taxon>Actinomycetes</taxon>
        <taxon>Mycobacteriales</taxon>
        <taxon>Nocardiaceae</taxon>
        <taxon>Rhodococcus</taxon>
    </lineage>
</organism>
<dbReference type="PANTHER" id="PTHR42790">
    <property type="entry name" value="AMINOTRANSFERASE"/>
    <property type="match status" value="1"/>
</dbReference>
<dbReference type="EC" id="2.6.1.1" evidence="6"/>
<evidence type="ECO:0000256" key="2">
    <source>
        <dbReference type="ARBA" id="ARBA00022576"/>
    </source>
</evidence>
<dbReference type="GO" id="GO:0004069">
    <property type="term" value="F:L-aspartate:2-oxoglutarate aminotransferase activity"/>
    <property type="evidence" value="ECO:0007669"/>
    <property type="project" value="UniProtKB-EC"/>
</dbReference>
<dbReference type="InterPro" id="IPR015421">
    <property type="entry name" value="PyrdxlP-dep_Trfase_major"/>
</dbReference>
<dbReference type="Proteomes" id="UP000325466">
    <property type="component" value="Unassembled WGS sequence"/>
</dbReference>
<dbReference type="Gene3D" id="3.90.1150.10">
    <property type="entry name" value="Aspartate Aminotransferase, domain 1"/>
    <property type="match status" value="1"/>
</dbReference>
<dbReference type="InterPro" id="IPR050859">
    <property type="entry name" value="Class-I_PLP-dep_aminotransf"/>
</dbReference>
<keyword evidence="4" id="KW-0663">Pyridoxal phosphate</keyword>
<dbReference type="Gene3D" id="3.40.640.10">
    <property type="entry name" value="Type I PLP-dependent aspartate aminotransferase-like (Major domain)"/>
    <property type="match status" value="1"/>
</dbReference>
<dbReference type="SUPFAM" id="SSF53383">
    <property type="entry name" value="PLP-dependent transferases"/>
    <property type="match status" value="1"/>
</dbReference>
<gene>
    <name evidence="6" type="ORF">RAJCM14343_3769</name>
</gene>
<keyword evidence="7" id="KW-1185">Reference proteome</keyword>
<dbReference type="CDD" id="cd00609">
    <property type="entry name" value="AAT_like"/>
    <property type="match status" value="1"/>
</dbReference>